<feature type="chain" id="PRO_5016140566" evidence="2">
    <location>
        <begin position="33"/>
        <end position="846"/>
    </location>
</feature>
<organism evidence="4 5">
    <name type="scientific">Cytobacillus oceanisediminis</name>
    <dbReference type="NCBI Taxonomy" id="665099"/>
    <lineage>
        <taxon>Bacteria</taxon>
        <taxon>Bacillati</taxon>
        <taxon>Bacillota</taxon>
        <taxon>Bacilli</taxon>
        <taxon>Bacillales</taxon>
        <taxon>Bacillaceae</taxon>
        <taxon>Cytobacillus</taxon>
    </lineage>
</organism>
<dbReference type="Pfam" id="PF00395">
    <property type="entry name" value="SLH"/>
    <property type="match status" value="3"/>
</dbReference>
<accession>A0A2V3A3J7</accession>
<comment type="caution">
    <text evidence="4">The sequence shown here is derived from an EMBL/GenBank/DDBJ whole genome shotgun (WGS) entry which is preliminary data.</text>
</comment>
<evidence type="ECO:0000259" key="3">
    <source>
        <dbReference type="PROSITE" id="PS51272"/>
    </source>
</evidence>
<dbReference type="InterPro" id="IPR051465">
    <property type="entry name" value="Cell_Envelope_Struct_Comp"/>
</dbReference>
<dbReference type="Proteomes" id="UP000247150">
    <property type="component" value="Unassembled WGS sequence"/>
</dbReference>
<reference evidence="4 5" key="1">
    <citation type="submission" date="2018-05" db="EMBL/GenBank/DDBJ databases">
        <title>Freshwater and sediment microbial communities from various areas in North America, analyzing microbe dynamics in response to fracking.</title>
        <authorList>
            <person name="Lamendella R."/>
        </authorList>
    </citation>
    <scope>NUCLEOTIDE SEQUENCE [LARGE SCALE GENOMIC DNA]</scope>
    <source>
        <strain evidence="4 5">15_TX</strain>
    </source>
</reference>
<evidence type="ECO:0000313" key="5">
    <source>
        <dbReference type="Proteomes" id="UP000247150"/>
    </source>
</evidence>
<proteinExistence type="predicted"/>
<dbReference type="InterPro" id="IPR001119">
    <property type="entry name" value="SLH_dom"/>
</dbReference>
<dbReference type="PANTHER" id="PTHR43308:SF1">
    <property type="entry name" value="OUTER MEMBRANE PROTEIN ALPHA"/>
    <property type="match status" value="1"/>
</dbReference>
<dbReference type="AlphaFoldDB" id="A0A2V3A3J7"/>
<keyword evidence="1 2" id="KW-0732">Signal</keyword>
<feature type="domain" description="SLH" evidence="3">
    <location>
        <begin position="157"/>
        <end position="218"/>
    </location>
</feature>
<name>A0A2V3A3J7_9BACI</name>
<sequence>MAYQSKNYRKFIASSMTAAMVAAAVAPSAGFAATDFKDVSPDNFYYDYVMALADADIIDGRPDGSFDLGGKITRAEASKMVANILKLDTDSAPAADFKDVDQSLWYAEYINALYDEGLIDGKGAGIFDPKGTLTRGEFAKMVVDAYDLSLNPDGPKANFTDVNESKWYADYIEILYSHGLVTGTTSTTFSPDAQIKRADFAKLLTETDWAVGSTLEKPNQGATEVASVTGVNAKTIEVKFTEPIDADSLKTAEGNDVITLVPGKDAASGGTVSQELSEDGKTLIFKATDIFSGDYLVKVPFEAVKDVDGEYVKPINAPVNVNDKTAPVLTSATALIKDTSQGIQKITLTFDEEVTSIETVKIGNANYNANIDGNKATVDVNLNASQSQNVTVVNAKDAAGNVKDVQATSLAVTVDDVAPSVTNVTAVDENQVKVTVDEELNGDTLEVTGKVGSFTADIVEAVEVNPANHKEYFLTLNSDYLYKSGNSDTVTLTFAKGALVDEMGNTNTSDIIKTVTVSKDVTAPAPVKVSTSKTDGKVTSFSVTYNEEVGSPELSKVSVVNSKGEILSAPQVVDSLSMANGSKTVVFALDQDLAADTYNFKLDEGFVVDDALTPNMSAQYNFSIEVTEDGQPPATTFEIVGASAANNVITVDFGTKVKGSGTGSALNPAAYEVNGVSLPSGTKTSFVNNNGTVDQTKVQITLPDGFVKESDEKAIFTVEGVQTLDNRESLPFTKTIAITDNTAPAVTSFVATELNKLTVSYSEPIEVDGLLDGVTATIGDEITLLNRNGTKMEFTSYDVTDDGKLVLTVADSATVSKLVTNQVDDANADIQDEAGNAQKAGLTVTK</sequence>
<evidence type="ECO:0000256" key="2">
    <source>
        <dbReference type="SAM" id="SignalP"/>
    </source>
</evidence>
<feature type="signal peptide" evidence="2">
    <location>
        <begin position="1"/>
        <end position="32"/>
    </location>
</feature>
<dbReference type="RefSeq" id="WP_110063928.1">
    <property type="nucleotide sequence ID" value="NZ_QGTW01000002.1"/>
</dbReference>
<protein>
    <submittedName>
        <fullName evidence="4">S-layer family protein</fullName>
    </submittedName>
</protein>
<dbReference type="Gene3D" id="2.60.40.1220">
    <property type="match status" value="1"/>
</dbReference>
<dbReference type="OrthoDB" id="2440872at2"/>
<evidence type="ECO:0000256" key="1">
    <source>
        <dbReference type="ARBA" id="ARBA00022729"/>
    </source>
</evidence>
<evidence type="ECO:0000313" key="4">
    <source>
        <dbReference type="EMBL" id="PWW31396.1"/>
    </source>
</evidence>
<feature type="domain" description="SLH" evidence="3">
    <location>
        <begin position="32"/>
        <end position="92"/>
    </location>
</feature>
<dbReference type="PANTHER" id="PTHR43308">
    <property type="entry name" value="OUTER MEMBRANE PROTEIN ALPHA-RELATED"/>
    <property type="match status" value="1"/>
</dbReference>
<dbReference type="EMBL" id="QGTW01000002">
    <property type="protein sequence ID" value="PWW31396.1"/>
    <property type="molecule type" value="Genomic_DNA"/>
</dbReference>
<feature type="domain" description="SLH" evidence="3">
    <location>
        <begin position="93"/>
        <end position="156"/>
    </location>
</feature>
<gene>
    <name evidence="4" type="ORF">DFO73_102393</name>
</gene>
<dbReference type="PROSITE" id="PS51272">
    <property type="entry name" value="SLH"/>
    <property type="match status" value="3"/>
</dbReference>
<dbReference type="InterPro" id="IPR014755">
    <property type="entry name" value="Cu-Rt/internalin_Ig-like"/>
</dbReference>